<gene>
    <name evidence="1" type="ORF">BHK69_15405</name>
</gene>
<sequence length="255" mass="28647">MDVPNPPDHLPALSFYGDASSKQSAYMVAGGFAVSGNRINEIEDAIATLRDDAGIRSEFHWSDYRGGHKRAAYEALVRYAFDLINKRQAALHIIIAKFGGYNHRQIKGENHDTSVNRMYYQLFLHRICNFYGQRRQIHIRLDAGNDSDDICRMRNELCAAAYKKYNTKPNCVRTIEPVRSQNVGIIQMADVIVGAIAAKRNDVKHTSPKGELAEFVLRASGRHSWAADTAFSARFLTVWHHATKVSRSPKALAEG</sequence>
<protein>
    <recommendedName>
        <fullName evidence="3">DUF3800 domain-containing protein</fullName>
    </recommendedName>
</protein>
<organism evidence="1 2">
    <name type="scientific">Bosea vaviloviae</name>
    <dbReference type="NCBI Taxonomy" id="1526658"/>
    <lineage>
        <taxon>Bacteria</taxon>
        <taxon>Pseudomonadati</taxon>
        <taxon>Pseudomonadota</taxon>
        <taxon>Alphaproteobacteria</taxon>
        <taxon>Hyphomicrobiales</taxon>
        <taxon>Boseaceae</taxon>
        <taxon>Bosea</taxon>
    </lineage>
</organism>
<evidence type="ECO:0000313" key="2">
    <source>
        <dbReference type="Proteomes" id="UP000094969"/>
    </source>
</evidence>
<name>A0A1D7U2Q6_9HYPH</name>
<dbReference type="RefSeq" id="WP_069690866.1">
    <property type="nucleotide sequence ID" value="NZ_CP017147.1"/>
</dbReference>
<dbReference type="OrthoDB" id="8353704at2"/>
<dbReference type="Proteomes" id="UP000094969">
    <property type="component" value="Chromosome"/>
</dbReference>
<proteinExistence type="predicted"/>
<accession>A0A1D7U2Q6</accession>
<evidence type="ECO:0008006" key="3">
    <source>
        <dbReference type="Google" id="ProtNLM"/>
    </source>
</evidence>
<dbReference type="EMBL" id="CP017147">
    <property type="protein sequence ID" value="AOO81655.1"/>
    <property type="molecule type" value="Genomic_DNA"/>
</dbReference>
<reference evidence="1 2" key="1">
    <citation type="journal article" date="2015" name="Antonie Van Leeuwenhoek">
        <title>Bosea vaviloviae sp. nov., a new species of slow-growing rhizobia isolated from nodules of the relict species Vavilovia formosa (Stev.) Fed.</title>
        <authorList>
            <person name="Safronova V.I."/>
            <person name="Kuznetsova I.G."/>
            <person name="Sazanova A.L."/>
            <person name="Kimeklis A.K."/>
            <person name="Belimov A.A."/>
            <person name="Andronov E.E."/>
            <person name="Pinaev A.G."/>
            <person name="Chizhevskaya E.P."/>
            <person name="Pukhaev A.R."/>
            <person name="Popov K.P."/>
            <person name="Willems A."/>
            <person name="Tikhonovich I.A."/>
        </authorList>
    </citation>
    <scope>NUCLEOTIDE SEQUENCE [LARGE SCALE GENOMIC DNA]</scope>
    <source>
        <strain evidence="1 2">Vaf18</strain>
    </source>
</reference>
<evidence type="ECO:0000313" key="1">
    <source>
        <dbReference type="EMBL" id="AOO81655.1"/>
    </source>
</evidence>
<keyword evidence="2" id="KW-1185">Reference proteome</keyword>
<dbReference type="AlphaFoldDB" id="A0A1D7U2Q6"/>
<dbReference type="KEGG" id="bvv:BHK69_15405"/>
<dbReference type="InterPro" id="IPR024524">
    <property type="entry name" value="DUF3800"/>
</dbReference>
<dbReference type="Pfam" id="PF12686">
    <property type="entry name" value="DUF3800"/>
    <property type="match status" value="1"/>
</dbReference>